<name>A0ABT1CZW8_9PROT</name>
<organism evidence="1 2">
    <name type="scientific">Siccirubricoccus soli</name>
    <dbReference type="NCBI Taxonomy" id="2899147"/>
    <lineage>
        <taxon>Bacteria</taxon>
        <taxon>Pseudomonadati</taxon>
        <taxon>Pseudomonadota</taxon>
        <taxon>Alphaproteobacteria</taxon>
        <taxon>Acetobacterales</taxon>
        <taxon>Roseomonadaceae</taxon>
        <taxon>Siccirubricoccus</taxon>
    </lineage>
</organism>
<accession>A0ABT1CZW8</accession>
<evidence type="ECO:0000313" key="1">
    <source>
        <dbReference type="EMBL" id="MCO6415213.1"/>
    </source>
</evidence>
<proteinExistence type="predicted"/>
<protein>
    <submittedName>
        <fullName evidence="1">Uncharacterized protein</fullName>
    </submittedName>
</protein>
<gene>
    <name evidence="1" type="ORF">JYK14_03355</name>
</gene>
<sequence length="62" mass="7036">MLLNSEEGRALVRKKCRAAGIRIGVLEELIEAELDQQGKRRKAGLWEEFDRILDEAAPEEQG</sequence>
<dbReference type="Proteomes" id="UP001523392">
    <property type="component" value="Unassembled WGS sequence"/>
</dbReference>
<evidence type="ECO:0000313" key="2">
    <source>
        <dbReference type="Proteomes" id="UP001523392"/>
    </source>
</evidence>
<reference evidence="1 2" key="1">
    <citation type="submission" date="2021-12" db="EMBL/GenBank/DDBJ databases">
        <title>Siccirubricoccus leaddurans sp. nov., a high concentration Zn2+ tolerance bacterium.</title>
        <authorList>
            <person name="Cao Y."/>
        </authorList>
    </citation>
    <scope>NUCLEOTIDE SEQUENCE [LARGE SCALE GENOMIC DNA]</scope>
    <source>
        <strain evidence="1 2">KC 17139</strain>
    </source>
</reference>
<comment type="caution">
    <text evidence="1">The sequence shown here is derived from an EMBL/GenBank/DDBJ whole genome shotgun (WGS) entry which is preliminary data.</text>
</comment>
<dbReference type="EMBL" id="JAFIRR010000016">
    <property type="protein sequence ID" value="MCO6415213.1"/>
    <property type="molecule type" value="Genomic_DNA"/>
</dbReference>
<dbReference type="RefSeq" id="WP_252951809.1">
    <property type="nucleotide sequence ID" value="NZ_JAFIRR010000016.1"/>
</dbReference>
<keyword evidence="2" id="KW-1185">Reference proteome</keyword>